<dbReference type="PANTHER" id="PTHR31374">
    <property type="entry name" value="AUXIN-INDUCED PROTEIN-LIKE-RELATED"/>
    <property type="match status" value="1"/>
</dbReference>
<protein>
    <recommendedName>
        <fullName evidence="4">Small auxin up regulated protein</fullName>
    </recommendedName>
</protein>
<dbReference type="Pfam" id="PF02519">
    <property type="entry name" value="Auxin_inducible"/>
    <property type="match status" value="1"/>
</dbReference>
<dbReference type="AlphaFoldDB" id="A0ABD1LI77"/>
<reference evidence="2 3" key="1">
    <citation type="submission" date="2024-08" db="EMBL/GenBank/DDBJ databases">
        <title>Insights into the chromosomal genome structure of Flemingia macrophylla.</title>
        <authorList>
            <person name="Ding Y."/>
            <person name="Zhao Y."/>
            <person name="Bi W."/>
            <person name="Wu M."/>
            <person name="Zhao G."/>
            <person name="Gong Y."/>
            <person name="Li W."/>
            <person name="Zhang P."/>
        </authorList>
    </citation>
    <scope>NUCLEOTIDE SEQUENCE [LARGE SCALE GENOMIC DNA]</scope>
    <source>
        <strain evidence="2">DYQJB</strain>
        <tissue evidence="2">Leaf</tissue>
    </source>
</reference>
<evidence type="ECO:0008006" key="4">
    <source>
        <dbReference type="Google" id="ProtNLM"/>
    </source>
</evidence>
<proteinExistence type="inferred from homology"/>
<dbReference type="EMBL" id="JBGMDY010000009">
    <property type="protein sequence ID" value="KAL2323233.1"/>
    <property type="molecule type" value="Genomic_DNA"/>
</dbReference>
<dbReference type="PANTHER" id="PTHR31374:SF188">
    <property type="entry name" value="SAUR-LIKE AUXIN-RESPONSIVE FAMILY PROTEIN"/>
    <property type="match status" value="1"/>
</dbReference>
<gene>
    <name evidence="2" type="ORF">Fmac_027612</name>
</gene>
<accession>A0ABD1LI77</accession>
<keyword evidence="3" id="KW-1185">Reference proteome</keyword>
<comment type="caution">
    <text evidence="2">The sequence shown here is derived from an EMBL/GenBank/DDBJ whole genome shotgun (WGS) entry which is preliminary data.</text>
</comment>
<evidence type="ECO:0000313" key="2">
    <source>
        <dbReference type="EMBL" id="KAL2323233.1"/>
    </source>
</evidence>
<dbReference type="Proteomes" id="UP001603857">
    <property type="component" value="Unassembled WGS sequence"/>
</dbReference>
<organism evidence="2 3">
    <name type="scientific">Flemingia macrophylla</name>
    <dbReference type="NCBI Taxonomy" id="520843"/>
    <lineage>
        <taxon>Eukaryota</taxon>
        <taxon>Viridiplantae</taxon>
        <taxon>Streptophyta</taxon>
        <taxon>Embryophyta</taxon>
        <taxon>Tracheophyta</taxon>
        <taxon>Spermatophyta</taxon>
        <taxon>Magnoliopsida</taxon>
        <taxon>eudicotyledons</taxon>
        <taxon>Gunneridae</taxon>
        <taxon>Pentapetalae</taxon>
        <taxon>rosids</taxon>
        <taxon>fabids</taxon>
        <taxon>Fabales</taxon>
        <taxon>Fabaceae</taxon>
        <taxon>Papilionoideae</taxon>
        <taxon>50 kb inversion clade</taxon>
        <taxon>NPAAA clade</taxon>
        <taxon>indigoferoid/millettioid clade</taxon>
        <taxon>Phaseoleae</taxon>
        <taxon>Flemingia</taxon>
    </lineage>
</organism>
<dbReference type="InterPro" id="IPR003676">
    <property type="entry name" value="SAUR_fam"/>
</dbReference>
<comment type="similarity">
    <text evidence="1">Belongs to the ARG7 family.</text>
</comment>
<sequence length="114" mass="13092">MHYKEEKIKGALKFKCTTRVIKPTFSYFSEDRATTNAWPDDVMQGYFAVVAIKGEESKRFIVRLEYLSDPAFLELLDQAGEEYGFRQQGALTLPCRPQELQKILDAPKQRAGNI</sequence>
<evidence type="ECO:0000313" key="3">
    <source>
        <dbReference type="Proteomes" id="UP001603857"/>
    </source>
</evidence>
<name>A0ABD1LI77_9FABA</name>
<evidence type="ECO:0000256" key="1">
    <source>
        <dbReference type="ARBA" id="ARBA00006974"/>
    </source>
</evidence>